<evidence type="ECO:0000313" key="8">
    <source>
        <dbReference type="Proteomes" id="UP000183208"/>
    </source>
</evidence>
<dbReference type="Gene3D" id="2.60.40.650">
    <property type="match status" value="1"/>
</dbReference>
<dbReference type="PANTHER" id="PTHR19372">
    <property type="entry name" value="SULFITE REDUCTASE"/>
    <property type="match status" value="1"/>
</dbReference>
<dbReference type="InterPro" id="IPR000572">
    <property type="entry name" value="OxRdtase_Mopterin-bd_dom"/>
</dbReference>
<dbReference type="PANTHER" id="PTHR19372:SF7">
    <property type="entry name" value="SULFITE OXIDASE, MITOCHONDRIAL"/>
    <property type="match status" value="1"/>
</dbReference>
<dbReference type="RefSeq" id="WP_079585996.1">
    <property type="nucleotide sequence ID" value="NZ_FNTI01000001.1"/>
</dbReference>
<protein>
    <submittedName>
        <fullName evidence="7">DMSO/TMAO reductase YedYZ, molybdopterin-dependent catalytic subunit</fullName>
    </submittedName>
</protein>
<dbReference type="AlphaFoldDB" id="A0A1M6VYB6"/>
<keyword evidence="2" id="KW-0500">Molybdenum</keyword>
<keyword evidence="4" id="KW-0560">Oxidoreductase</keyword>
<evidence type="ECO:0000256" key="4">
    <source>
        <dbReference type="ARBA" id="ARBA00023002"/>
    </source>
</evidence>
<proteinExistence type="predicted"/>
<dbReference type="Pfam" id="PF03404">
    <property type="entry name" value="Mo-co_dimer"/>
    <property type="match status" value="1"/>
</dbReference>
<dbReference type="GO" id="GO:0006790">
    <property type="term" value="P:sulfur compound metabolic process"/>
    <property type="evidence" value="ECO:0007669"/>
    <property type="project" value="TreeGrafter"/>
</dbReference>
<organism evidence="7 8">
    <name type="scientific">Bradyrhizobium lablabi</name>
    <dbReference type="NCBI Taxonomy" id="722472"/>
    <lineage>
        <taxon>Bacteria</taxon>
        <taxon>Pseudomonadati</taxon>
        <taxon>Pseudomonadota</taxon>
        <taxon>Alphaproteobacteria</taxon>
        <taxon>Hyphomicrobiales</taxon>
        <taxon>Nitrobacteraceae</taxon>
        <taxon>Bradyrhizobium</taxon>
    </lineage>
</organism>
<dbReference type="InterPro" id="IPR036374">
    <property type="entry name" value="OxRdtase_Mopterin-bd_sf"/>
</dbReference>
<dbReference type="GO" id="GO:0008482">
    <property type="term" value="F:sulfite oxidase activity"/>
    <property type="evidence" value="ECO:0007669"/>
    <property type="project" value="TreeGrafter"/>
</dbReference>
<keyword evidence="3" id="KW-0479">Metal-binding</keyword>
<dbReference type="GO" id="GO:0043546">
    <property type="term" value="F:molybdopterin cofactor binding"/>
    <property type="evidence" value="ECO:0007669"/>
    <property type="project" value="TreeGrafter"/>
</dbReference>
<dbReference type="InterPro" id="IPR014756">
    <property type="entry name" value="Ig_E-set"/>
</dbReference>
<dbReference type="OrthoDB" id="9778777at2"/>
<accession>A0A1M6VYB6</accession>
<sequence>MTNAALPSPKRAFEERLTHSSGILGRPSSRRWFLGQIGLAGLSLAATPAWSEQTVKLPLAGDPRDRPISNDFPQKRNVILQRTRPPLLETPLEAFDRGVFTPNEQFYVRWHWAVIPNAVDVGTFRLSVRGHVNQVLSLSLNDLVRGLPRVELVAVNQCSGNSRGDFLPRVPGAQWAHGAMGNARWTGVRLRDVLDRAGIKSGAIQVRFNGLDEPVVPDAPDFMKSLEIDHARDGEVMIAFAMNGEQLPLLNGFPLRLVVPGWYSTYWVKMLSDIEVLDKPDNNYWMTQAYTIPDTPYANIAPGQTGVKMVPISRMVPRSFITNITPGALLPAGAPTVVRGIAFGGDTGVAKVEFSSDAGKSWQPTKLGTDYGKYSFRQWETSFAPVGMGNHSIMVRCTNTANVAQPDTANWNNSGFMRNVVEAIPVAAI</sequence>
<dbReference type="GO" id="GO:0020037">
    <property type="term" value="F:heme binding"/>
    <property type="evidence" value="ECO:0007669"/>
    <property type="project" value="TreeGrafter"/>
</dbReference>
<dbReference type="Proteomes" id="UP000183208">
    <property type="component" value="Unassembled WGS sequence"/>
</dbReference>
<dbReference type="Pfam" id="PF00174">
    <property type="entry name" value="Oxidored_molyb"/>
    <property type="match status" value="1"/>
</dbReference>
<name>A0A1M6VYB6_9BRAD</name>
<evidence type="ECO:0000256" key="1">
    <source>
        <dbReference type="ARBA" id="ARBA00001924"/>
    </source>
</evidence>
<evidence type="ECO:0000259" key="5">
    <source>
        <dbReference type="Pfam" id="PF00174"/>
    </source>
</evidence>
<dbReference type="InterPro" id="IPR005066">
    <property type="entry name" value="MoCF_OxRdtse_dimer"/>
</dbReference>
<dbReference type="SUPFAM" id="SSF81296">
    <property type="entry name" value="E set domains"/>
    <property type="match status" value="1"/>
</dbReference>
<feature type="domain" description="Moybdenum cofactor oxidoreductase dimerisation" evidence="6">
    <location>
        <begin position="317"/>
        <end position="420"/>
    </location>
</feature>
<feature type="domain" description="Oxidoreductase molybdopterin-binding" evidence="5">
    <location>
        <begin position="115"/>
        <end position="285"/>
    </location>
</feature>
<evidence type="ECO:0000313" key="7">
    <source>
        <dbReference type="EMBL" id="SEC73365.1"/>
    </source>
</evidence>
<evidence type="ECO:0000256" key="3">
    <source>
        <dbReference type="ARBA" id="ARBA00022723"/>
    </source>
</evidence>
<dbReference type="Gene3D" id="3.90.420.10">
    <property type="entry name" value="Oxidoreductase, molybdopterin-binding domain"/>
    <property type="match status" value="1"/>
</dbReference>
<evidence type="ECO:0000259" key="6">
    <source>
        <dbReference type="Pfam" id="PF03404"/>
    </source>
</evidence>
<comment type="cofactor">
    <cofactor evidence="1">
        <name>Mo-molybdopterin</name>
        <dbReference type="ChEBI" id="CHEBI:71302"/>
    </cofactor>
</comment>
<gene>
    <name evidence="7" type="ORF">SAMN05444171_2136</name>
</gene>
<dbReference type="EMBL" id="FNTI01000001">
    <property type="protein sequence ID" value="SEC73365.1"/>
    <property type="molecule type" value="Genomic_DNA"/>
</dbReference>
<dbReference type="GO" id="GO:0030151">
    <property type="term" value="F:molybdenum ion binding"/>
    <property type="evidence" value="ECO:0007669"/>
    <property type="project" value="InterPro"/>
</dbReference>
<dbReference type="InterPro" id="IPR008335">
    <property type="entry name" value="Mopterin_OxRdtase_euk"/>
</dbReference>
<dbReference type="PRINTS" id="PR00407">
    <property type="entry name" value="EUMOPTERIN"/>
</dbReference>
<reference evidence="7 8" key="1">
    <citation type="submission" date="2016-10" db="EMBL/GenBank/DDBJ databases">
        <authorList>
            <person name="de Groot N.N."/>
        </authorList>
    </citation>
    <scope>NUCLEOTIDE SEQUENCE [LARGE SCALE GENOMIC DNA]</scope>
    <source>
        <strain evidence="7 8">GAS522</strain>
    </source>
</reference>
<evidence type="ECO:0000256" key="2">
    <source>
        <dbReference type="ARBA" id="ARBA00022505"/>
    </source>
</evidence>
<dbReference type="SUPFAM" id="SSF56524">
    <property type="entry name" value="Oxidoreductase molybdopterin-binding domain"/>
    <property type="match status" value="1"/>
</dbReference>